<protein>
    <submittedName>
        <fullName evidence="5">Uncharacterized protein</fullName>
    </submittedName>
</protein>
<dbReference type="Gene3D" id="2.60.9.10">
    <property type="entry name" value="Neurohypophysial hormone domain"/>
    <property type="match status" value="1"/>
</dbReference>
<organism evidence="5 6">
    <name type="scientific">Blomia tropicalis</name>
    <name type="common">Mite</name>
    <dbReference type="NCBI Taxonomy" id="40697"/>
    <lineage>
        <taxon>Eukaryota</taxon>
        <taxon>Metazoa</taxon>
        <taxon>Ecdysozoa</taxon>
        <taxon>Arthropoda</taxon>
        <taxon>Chelicerata</taxon>
        <taxon>Arachnida</taxon>
        <taxon>Acari</taxon>
        <taxon>Acariformes</taxon>
        <taxon>Sarcoptiformes</taxon>
        <taxon>Astigmata</taxon>
        <taxon>Glycyphagoidea</taxon>
        <taxon>Echimyopodidae</taxon>
        <taxon>Blomia</taxon>
    </lineage>
</organism>
<comment type="caution">
    <text evidence="5">The sequence shown here is derived from an EMBL/GenBank/DDBJ whole genome shotgun (WGS) entry which is preliminary data.</text>
</comment>
<dbReference type="PANTHER" id="PTHR11681:SF5">
    <property type="entry name" value="ISOTOCIN"/>
    <property type="match status" value="1"/>
</dbReference>
<dbReference type="GO" id="GO:0030141">
    <property type="term" value="C:secretory granule"/>
    <property type="evidence" value="ECO:0007669"/>
    <property type="project" value="TreeGrafter"/>
</dbReference>
<dbReference type="GO" id="GO:0005185">
    <property type="term" value="F:neurohypophyseal hormone activity"/>
    <property type="evidence" value="ECO:0007669"/>
    <property type="project" value="InterPro"/>
</dbReference>
<evidence type="ECO:0000256" key="4">
    <source>
        <dbReference type="SAM" id="SignalP"/>
    </source>
</evidence>
<dbReference type="SMART" id="SM00003">
    <property type="entry name" value="NH"/>
    <property type="match status" value="1"/>
</dbReference>
<dbReference type="InterPro" id="IPR022423">
    <property type="entry name" value="Neurohypophysial_hormone_CS"/>
</dbReference>
<keyword evidence="3" id="KW-1015">Disulfide bond</keyword>
<evidence type="ECO:0000256" key="2">
    <source>
        <dbReference type="ARBA" id="ARBA00022729"/>
    </source>
</evidence>
<feature type="signal peptide" evidence="4">
    <location>
        <begin position="1"/>
        <end position="26"/>
    </location>
</feature>
<evidence type="ECO:0000256" key="1">
    <source>
        <dbReference type="ARBA" id="ARBA00007369"/>
    </source>
</evidence>
<keyword evidence="2 4" id="KW-0732">Signal</keyword>
<dbReference type="PANTHER" id="PTHR11681">
    <property type="entry name" value="NEUROPHYSIN"/>
    <property type="match status" value="1"/>
</dbReference>
<reference evidence="5" key="1">
    <citation type="submission" date="2022-12" db="EMBL/GenBank/DDBJ databases">
        <title>Genome assemblies of Blomia tropicalis.</title>
        <authorList>
            <person name="Cui Y."/>
        </authorList>
    </citation>
    <scope>NUCLEOTIDE SEQUENCE</scope>
    <source>
        <tissue evidence="5">Adult mites</tissue>
    </source>
</reference>
<evidence type="ECO:0000313" key="6">
    <source>
        <dbReference type="Proteomes" id="UP001142055"/>
    </source>
</evidence>
<keyword evidence="6" id="KW-1185">Reference proteome</keyword>
<gene>
    <name evidence="5" type="ORF">RDWZM_003882</name>
</gene>
<dbReference type="PRINTS" id="PR00831">
    <property type="entry name" value="NEUROPHYSIN"/>
</dbReference>
<evidence type="ECO:0000256" key="3">
    <source>
        <dbReference type="ARBA" id="ARBA00023157"/>
    </source>
</evidence>
<comment type="similarity">
    <text evidence="1">Belongs to the vasopressin/oxytocin family.</text>
</comment>
<dbReference type="Proteomes" id="UP001142055">
    <property type="component" value="Chromosome 1"/>
</dbReference>
<dbReference type="SUPFAM" id="SSF49606">
    <property type="entry name" value="Neurophysin II"/>
    <property type="match status" value="1"/>
</dbReference>
<dbReference type="Pfam" id="PF00184">
    <property type="entry name" value="Hormone_5"/>
    <property type="match status" value="1"/>
</dbReference>
<accession>A0A9Q0MGM9</accession>
<dbReference type="EMBL" id="JAPWDV010000001">
    <property type="protein sequence ID" value="KAJ6225337.1"/>
    <property type="molecule type" value="Genomic_DNA"/>
</dbReference>
<dbReference type="AlphaFoldDB" id="A0A9Q0MGM9"/>
<proteinExistence type="inferred from homology"/>
<evidence type="ECO:0000313" key="5">
    <source>
        <dbReference type="EMBL" id="KAJ6225337.1"/>
    </source>
</evidence>
<dbReference type="InterPro" id="IPR000981">
    <property type="entry name" value="Neurhyp_horm"/>
</dbReference>
<dbReference type="PROSITE" id="PS00264">
    <property type="entry name" value="NEUROHYPOPHYS_HORM"/>
    <property type="match status" value="1"/>
</dbReference>
<dbReference type="InterPro" id="IPR036387">
    <property type="entry name" value="Neurhyp_horm_dom_sf"/>
</dbReference>
<name>A0A9Q0MGM9_BLOTA</name>
<sequence length="145" mass="15106">MVQLNLLLIFSIAIVSVAYLVSYSDACFITNCPPGGKRSMLTALSATNRFHRECTRCGPALSGRCFGPNICCSPLLGCLVGGPIATRCQLEAYSTQLCTNPGQSCGSDGKGVCALNATCCTADGCFADKSCIVGEQSSQPEMSTL</sequence>
<feature type="chain" id="PRO_5040461855" evidence="4">
    <location>
        <begin position="27"/>
        <end position="145"/>
    </location>
</feature>
<dbReference type="GO" id="GO:0005615">
    <property type="term" value="C:extracellular space"/>
    <property type="evidence" value="ECO:0007669"/>
    <property type="project" value="TreeGrafter"/>
</dbReference>
<dbReference type="OMA" id="ACVINDP"/>